<dbReference type="Proteomes" id="UP000320338">
    <property type="component" value="Unassembled WGS sequence"/>
</dbReference>
<evidence type="ECO:0000256" key="1">
    <source>
        <dbReference type="ARBA" id="ARBA00004651"/>
    </source>
</evidence>
<feature type="transmembrane region" description="Helical" evidence="6">
    <location>
        <begin position="528"/>
        <end position="547"/>
    </location>
</feature>
<feature type="transmembrane region" description="Helical" evidence="6">
    <location>
        <begin position="472"/>
        <end position="491"/>
    </location>
</feature>
<dbReference type="AlphaFoldDB" id="A0A4Y3WRA0"/>
<feature type="transmembrane region" description="Helical" evidence="6">
    <location>
        <begin position="90"/>
        <end position="112"/>
    </location>
</feature>
<dbReference type="PANTHER" id="PTHR34820:SF4">
    <property type="entry name" value="INNER MEMBRANE PROTEIN YEBZ"/>
    <property type="match status" value="1"/>
</dbReference>
<feature type="transmembrane region" description="Helical" evidence="6">
    <location>
        <begin position="124"/>
        <end position="147"/>
    </location>
</feature>
<dbReference type="InterPro" id="IPR019108">
    <property type="entry name" value="Caa3_assmbl_CtaG-rel"/>
</dbReference>
<comment type="subcellular location">
    <subcellularLocation>
        <location evidence="1">Cell membrane</location>
        <topology evidence="1">Multi-pass membrane protein</topology>
    </subcellularLocation>
</comment>
<feature type="transmembrane region" description="Helical" evidence="6">
    <location>
        <begin position="360"/>
        <end position="380"/>
    </location>
</feature>
<evidence type="ECO:0000256" key="5">
    <source>
        <dbReference type="ARBA" id="ARBA00023136"/>
    </source>
</evidence>
<reference evidence="8 9" key="1">
    <citation type="submission" date="2019-06" db="EMBL/GenBank/DDBJ databases">
        <title>Whole genome shotgun sequence of Pseudonocardia hydrocarbonoxydans NBRC 14498.</title>
        <authorList>
            <person name="Hosoyama A."/>
            <person name="Uohara A."/>
            <person name="Ohji S."/>
            <person name="Ichikawa N."/>
        </authorList>
    </citation>
    <scope>NUCLEOTIDE SEQUENCE [LARGE SCALE GENOMIC DNA]</scope>
    <source>
        <strain evidence="8 9">NBRC 14498</strain>
    </source>
</reference>
<evidence type="ECO:0000256" key="6">
    <source>
        <dbReference type="SAM" id="Phobius"/>
    </source>
</evidence>
<dbReference type="InterPro" id="IPR008457">
    <property type="entry name" value="Cu-R_CopD_dom"/>
</dbReference>
<dbReference type="Pfam" id="PF09678">
    <property type="entry name" value="Caa3_CtaG"/>
    <property type="match status" value="1"/>
</dbReference>
<feature type="transmembrane region" description="Helical" evidence="6">
    <location>
        <begin position="261"/>
        <end position="282"/>
    </location>
</feature>
<accession>A0A4Y3WRA0</accession>
<dbReference type="EMBL" id="BJNG01000034">
    <property type="protein sequence ID" value="GEC21417.1"/>
    <property type="molecule type" value="Genomic_DNA"/>
</dbReference>
<feature type="transmembrane region" description="Helical" evidence="6">
    <location>
        <begin position="503"/>
        <end position="521"/>
    </location>
</feature>
<evidence type="ECO:0000313" key="9">
    <source>
        <dbReference type="Proteomes" id="UP000320338"/>
    </source>
</evidence>
<feature type="transmembrane region" description="Helical" evidence="6">
    <location>
        <begin position="416"/>
        <end position="438"/>
    </location>
</feature>
<feature type="transmembrane region" description="Helical" evidence="6">
    <location>
        <begin position="193"/>
        <end position="216"/>
    </location>
</feature>
<dbReference type="GO" id="GO:0006825">
    <property type="term" value="P:copper ion transport"/>
    <property type="evidence" value="ECO:0007669"/>
    <property type="project" value="InterPro"/>
</dbReference>
<comment type="caution">
    <text evidence="8">The sequence shown here is derived from an EMBL/GenBank/DDBJ whole genome shotgun (WGS) entry which is preliminary data.</text>
</comment>
<name>A0A4Y3WRA0_9PSEU</name>
<organism evidence="8 9">
    <name type="scientific">Pseudonocardia hydrocarbonoxydans</name>
    <dbReference type="NCBI Taxonomy" id="76726"/>
    <lineage>
        <taxon>Bacteria</taxon>
        <taxon>Bacillati</taxon>
        <taxon>Actinomycetota</taxon>
        <taxon>Actinomycetes</taxon>
        <taxon>Pseudonocardiales</taxon>
        <taxon>Pseudonocardiaceae</taxon>
        <taxon>Pseudonocardia</taxon>
    </lineage>
</organism>
<dbReference type="PANTHER" id="PTHR34820">
    <property type="entry name" value="INNER MEMBRANE PROTEIN YEBZ"/>
    <property type="match status" value="1"/>
</dbReference>
<gene>
    <name evidence="8" type="ORF">PHY01_37000</name>
</gene>
<evidence type="ECO:0000256" key="3">
    <source>
        <dbReference type="ARBA" id="ARBA00022692"/>
    </source>
</evidence>
<sequence>MLPVVVAGTAAGLLVTAGVVAFSGGSIADVLGLPDAGELTRYGLPAVRVVADVAAALTVGFLLLSAALVPPQVSGYLDVEGYRAVRAASVAAGVWAVAALLMVPLTAAEALGRPVVDVLAPGPLLATVALLPTAGAWVAAALVAAVIALGGRAVLGWGATVVLLGAAVAGLLPVAASGHSAVGGSHDIATDSLMLHVVAAAVWVGGLVAVLALALSRSARLAVALPRFSAVAAGCWALMAVSGTANLAIRVPLGPAALLSPYGALAAGKAGALVLLGAIGYAHRRHTVPAAARGDRRALLRLGGAEVVLMLATIGLAVGLGRTAPPEPAEEALPSRTGEVLGYELTAPGPAFLLAGRLDLVFVLLAAGLLLGYAAGLRRVRRRGGTWPWPRTAAWVGGCAVIVVATSSGLGRYGAAMLTVAAVAQVLLAFVAPALLVAGAPLDLTRRALGPRGSGGVAWVRRRPFVRVLGRPLPAVAVFAAVLVALPLGLLDRLLPSQGGRQVVDLLLLSTGCLVAAVLAARRPAGGWLATGVVLALPATVGAVLLARPDVLAATYFRGLALPWVPELAVEQDRAGIVWAVGTVAVLPLLLLWWRARRPAATAGAAS</sequence>
<feature type="domain" description="Copper resistance protein D" evidence="7">
    <location>
        <begin position="224"/>
        <end position="320"/>
    </location>
</feature>
<feature type="transmembrane region" description="Helical" evidence="6">
    <location>
        <begin position="302"/>
        <end position="321"/>
    </location>
</feature>
<keyword evidence="3 6" id="KW-0812">Transmembrane</keyword>
<proteinExistence type="predicted"/>
<evidence type="ECO:0000259" key="7">
    <source>
        <dbReference type="Pfam" id="PF05425"/>
    </source>
</evidence>
<feature type="transmembrane region" description="Helical" evidence="6">
    <location>
        <begin position="392"/>
        <end position="410"/>
    </location>
</feature>
<dbReference type="GO" id="GO:0005886">
    <property type="term" value="C:plasma membrane"/>
    <property type="evidence" value="ECO:0007669"/>
    <property type="project" value="UniProtKB-SubCell"/>
</dbReference>
<dbReference type="Pfam" id="PF05425">
    <property type="entry name" value="CopD"/>
    <property type="match status" value="1"/>
</dbReference>
<keyword evidence="9" id="KW-1185">Reference proteome</keyword>
<feature type="transmembrane region" description="Helical" evidence="6">
    <location>
        <begin position="154"/>
        <end position="173"/>
    </location>
</feature>
<evidence type="ECO:0000256" key="4">
    <source>
        <dbReference type="ARBA" id="ARBA00022989"/>
    </source>
</evidence>
<dbReference type="InterPro" id="IPR032694">
    <property type="entry name" value="CopC/D"/>
</dbReference>
<feature type="transmembrane region" description="Helical" evidence="6">
    <location>
        <begin position="576"/>
        <end position="594"/>
    </location>
</feature>
<keyword evidence="5 6" id="KW-0472">Membrane</keyword>
<keyword evidence="2" id="KW-1003">Cell membrane</keyword>
<feature type="transmembrane region" description="Helical" evidence="6">
    <location>
        <begin position="45"/>
        <end position="69"/>
    </location>
</feature>
<evidence type="ECO:0000313" key="8">
    <source>
        <dbReference type="EMBL" id="GEC21417.1"/>
    </source>
</evidence>
<evidence type="ECO:0000256" key="2">
    <source>
        <dbReference type="ARBA" id="ARBA00022475"/>
    </source>
</evidence>
<protein>
    <submittedName>
        <fullName evidence="8">Copper resistance protein D</fullName>
    </submittedName>
</protein>
<keyword evidence="4 6" id="KW-1133">Transmembrane helix</keyword>
<feature type="transmembrane region" description="Helical" evidence="6">
    <location>
        <begin position="228"/>
        <end position="249"/>
    </location>
</feature>